<evidence type="ECO:0000313" key="8">
    <source>
        <dbReference type="Proteomes" id="UP000006322"/>
    </source>
</evidence>
<dbReference type="Proteomes" id="UP000006322">
    <property type="component" value="Unassembled WGS sequence"/>
</dbReference>
<feature type="chain" id="PRO_5003899116" evidence="6">
    <location>
        <begin position="21"/>
        <end position="141"/>
    </location>
</feature>
<accession>K7AI37</accession>
<keyword evidence="1" id="KW-0813">Transport</keyword>
<organism evidence="7 8">
    <name type="scientific">Paraglaciecola polaris LMG 21857</name>
    <dbReference type="NCBI Taxonomy" id="1129793"/>
    <lineage>
        <taxon>Bacteria</taxon>
        <taxon>Pseudomonadati</taxon>
        <taxon>Pseudomonadota</taxon>
        <taxon>Gammaproteobacteria</taxon>
        <taxon>Alteromonadales</taxon>
        <taxon>Alteromonadaceae</taxon>
        <taxon>Paraglaciecola</taxon>
    </lineage>
</organism>
<dbReference type="InterPro" id="IPR001486">
    <property type="entry name" value="Hemoglobin_trunc"/>
</dbReference>
<name>K7AI37_9ALTE</name>
<dbReference type="STRING" id="1129793.GPLA_4031"/>
<dbReference type="InterPro" id="IPR012292">
    <property type="entry name" value="Globin/Proto"/>
</dbReference>
<gene>
    <name evidence="7" type="primary">glbN</name>
    <name evidence="7" type="ORF">GPLA_4031</name>
</gene>
<dbReference type="EMBL" id="BAER01000118">
    <property type="protein sequence ID" value="GAC34910.1"/>
    <property type="molecule type" value="Genomic_DNA"/>
</dbReference>
<dbReference type="PROSITE" id="PS51257">
    <property type="entry name" value="PROKAR_LIPOPROTEIN"/>
    <property type="match status" value="1"/>
</dbReference>
<evidence type="ECO:0000256" key="3">
    <source>
        <dbReference type="ARBA" id="ARBA00022723"/>
    </source>
</evidence>
<evidence type="ECO:0000256" key="5">
    <source>
        <dbReference type="PIRSR" id="PIRSR601486-1"/>
    </source>
</evidence>
<dbReference type="Pfam" id="PF01152">
    <property type="entry name" value="Bac_globin"/>
    <property type="match status" value="1"/>
</dbReference>
<keyword evidence="8" id="KW-1185">Reference proteome</keyword>
<evidence type="ECO:0000256" key="4">
    <source>
        <dbReference type="ARBA" id="ARBA00023004"/>
    </source>
</evidence>
<reference evidence="8" key="1">
    <citation type="journal article" date="2014" name="Environ. Microbiol.">
        <title>Comparative genomics of the marine bacterial genus Glaciecola reveals the high degree of genomic diversity and genomic characteristic for cold adaptation.</title>
        <authorList>
            <person name="Qin Q.L."/>
            <person name="Xie B.B."/>
            <person name="Yu Y."/>
            <person name="Shu Y.L."/>
            <person name="Rong J.C."/>
            <person name="Zhang Y.J."/>
            <person name="Zhao D.L."/>
            <person name="Chen X.L."/>
            <person name="Zhang X.Y."/>
            <person name="Chen B."/>
            <person name="Zhou B.C."/>
            <person name="Zhang Y.Z."/>
        </authorList>
    </citation>
    <scope>NUCLEOTIDE SEQUENCE [LARGE SCALE GENOMIC DNA]</scope>
    <source>
        <strain evidence="8">LMG 21857</strain>
    </source>
</reference>
<sequence length="141" mass="16055">MKHTLIIVLVSLFFGLSACSTTSEQSVYAQMGGQQKVEEVVDNFITEIEFDPVIYEYFKDSNIDRFREKLIEHVCHLTGGPCEYTGDTMVQVHTGMDITETDFNRGVDLFINAMDKAQISHPIQNKVLAILAKTRKEMLYI</sequence>
<dbReference type="CDD" id="cd00454">
    <property type="entry name" value="TrHb1_N"/>
    <property type="match status" value="1"/>
</dbReference>
<dbReference type="GO" id="GO:0020037">
    <property type="term" value="F:heme binding"/>
    <property type="evidence" value="ECO:0007669"/>
    <property type="project" value="InterPro"/>
</dbReference>
<evidence type="ECO:0000256" key="2">
    <source>
        <dbReference type="ARBA" id="ARBA00022617"/>
    </source>
</evidence>
<evidence type="ECO:0000256" key="6">
    <source>
        <dbReference type="SAM" id="SignalP"/>
    </source>
</evidence>
<dbReference type="AlphaFoldDB" id="K7AI37"/>
<proteinExistence type="predicted"/>
<keyword evidence="4 5" id="KW-0408">Iron</keyword>
<evidence type="ECO:0000313" key="7">
    <source>
        <dbReference type="EMBL" id="GAC34910.1"/>
    </source>
</evidence>
<keyword evidence="3 5" id="KW-0479">Metal-binding</keyword>
<dbReference type="Gene3D" id="1.10.490.10">
    <property type="entry name" value="Globins"/>
    <property type="match status" value="1"/>
</dbReference>
<comment type="caution">
    <text evidence="7">The sequence shown here is derived from an EMBL/GenBank/DDBJ whole genome shotgun (WGS) entry which is preliminary data.</text>
</comment>
<feature type="signal peptide" evidence="6">
    <location>
        <begin position="1"/>
        <end position="20"/>
    </location>
</feature>
<feature type="binding site" description="distal binding residue" evidence="5">
    <location>
        <position position="93"/>
    </location>
    <ligand>
        <name>heme</name>
        <dbReference type="ChEBI" id="CHEBI:30413"/>
    </ligand>
    <ligandPart>
        <name>Fe</name>
        <dbReference type="ChEBI" id="CHEBI:18248"/>
    </ligandPart>
</feature>
<keyword evidence="2 5" id="KW-0349">Heme</keyword>
<protein>
    <submittedName>
        <fullName evidence="7">Hemoglobin</fullName>
    </submittedName>
</protein>
<keyword evidence="6" id="KW-0732">Signal</keyword>
<dbReference type="InterPro" id="IPR009050">
    <property type="entry name" value="Globin-like_sf"/>
</dbReference>
<dbReference type="GO" id="GO:0046872">
    <property type="term" value="F:metal ion binding"/>
    <property type="evidence" value="ECO:0007669"/>
    <property type="project" value="UniProtKB-KW"/>
</dbReference>
<dbReference type="RefSeq" id="WP_007106674.1">
    <property type="nucleotide sequence ID" value="NZ_BAER01000118.1"/>
</dbReference>
<evidence type="ECO:0000256" key="1">
    <source>
        <dbReference type="ARBA" id="ARBA00022448"/>
    </source>
</evidence>
<dbReference type="GO" id="GO:0019825">
    <property type="term" value="F:oxygen binding"/>
    <property type="evidence" value="ECO:0007669"/>
    <property type="project" value="InterPro"/>
</dbReference>
<dbReference type="SUPFAM" id="SSF46458">
    <property type="entry name" value="Globin-like"/>
    <property type="match status" value="1"/>
</dbReference>